<evidence type="ECO:0000313" key="1">
    <source>
        <dbReference type="EMBL" id="GMT00819.1"/>
    </source>
</evidence>
<accession>A0AAV5U3V6</accession>
<dbReference type="GO" id="GO:0005886">
    <property type="term" value="C:plasma membrane"/>
    <property type="evidence" value="ECO:0007669"/>
    <property type="project" value="TreeGrafter"/>
</dbReference>
<gene>
    <name evidence="1" type="ORF">PENTCL1PPCAC_22993</name>
</gene>
<proteinExistence type="predicted"/>
<dbReference type="EMBL" id="BTSX01000005">
    <property type="protein sequence ID" value="GMT00819.1"/>
    <property type="molecule type" value="Genomic_DNA"/>
</dbReference>
<organism evidence="1 2">
    <name type="scientific">Pristionchus entomophagus</name>
    <dbReference type="NCBI Taxonomy" id="358040"/>
    <lineage>
        <taxon>Eukaryota</taxon>
        <taxon>Metazoa</taxon>
        <taxon>Ecdysozoa</taxon>
        <taxon>Nematoda</taxon>
        <taxon>Chromadorea</taxon>
        <taxon>Rhabditida</taxon>
        <taxon>Rhabditina</taxon>
        <taxon>Diplogasteromorpha</taxon>
        <taxon>Diplogasteroidea</taxon>
        <taxon>Neodiplogasteridae</taxon>
        <taxon>Pristionchus</taxon>
    </lineage>
</organism>
<dbReference type="GO" id="GO:0006509">
    <property type="term" value="P:membrane protein ectodomain proteolysis"/>
    <property type="evidence" value="ECO:0007669"/>
    <property type="project" value="TreeGrafter"/>
</dbReference>
<protein>
    <submittedName>
        <fullName evidence="1">Uncharacterized protein</fullName>
    </submittedName>
</protein>
<dbReference type="AlphaFoldDB" id="A0AAV5U3V6"/>
<comment type="caution">
    <text evidence="1">The sequence shown here is derived from an EMBL/GenBank/DDBJ whole genome shotgun (WGS) entry which is preliminary data.</text>
</comment>
<evidence type="ECO:0000313" key="2">
    <source>
        <dbReference type="Proteomes" id="UP001432027"/>
    </source>
</evidence>
<keyword evidence="2" id="KW-1185">Reference proteome</keyword>
<dbReference type="GO" id="GO:0004222">
    <property type="term" value="F:metalloendopeptidase activity"/>
    <property type="evidence" value="ECO:0007669"/>
    <property type="project" value="TreeGrafter"/>
</dbReference>
<reference evidence="1" key="1">
    <citation type="submission" date="2023-10" db="EMBL/GenBank/DDBJ databases">
        <title>Genome assembly of Pristionchus species.</title>
        <authorList>
            <person name="Yoshida K."/>
            <person name="Sommer R.J."/>
        </authorList>
    </citation>
    <scope>NUCLEOTIDE SEQUENCE</scope>
    <source>
        <strain evidence="1">RS0144</strain>
    </source>
</reference>
<dbReference type="PANTHER" id="PTHR45702">
    <property type="entry name" value="ADAM10/ADAM17 METALLOPEPTIDASE FAMILY MEMBER"/>
    <property type="match status" value="1"/>
</dbReference>
<dbReference type="GO" id="GO:0007219">
    <property type="term" value="P:Notch signaling pathway"/>
    <property type="evidence" value="ECO:0007669"/>
    <property type="project" value="TreeGrafter"/>
</dbReference>
<sequence>AVAEYSNETMTIERDSNMYEGIIKDDNQSQVFGSIHDGIFEGMITLSNGEEFWIESSFPYNASVPFHSFIYSTDEIEMPESTERMMR</sequence>
<feature type="non-terminal residue" evidence="1">
    <location>
        <position position="87"/>
    </location>
</feature>
<feature type="non-terminal residue" evidence="1">
    <location>
        <position position="1"/>
    </location>
</feature>
<name>A0AAV5U3V6_9BILA</name>
<dbReference type="PANTHER" id="PTHR45702:SF2">
    <property type="entry name" value="KUZBANIAN, ISOFORM A"/>
    <property type="match status" value="1"/>
</dbReference>
<dbReference type="InterPro" id="IPR051489">
    <property type="entry name" value="ADAM_Metalloproteinase"/>
</dbReference>
<dbReference type="Proteomes" id="UP001432027">
    <property type="component" value="Unassembled WGS sequence"/>
</dbReference>